<sequence length="138" mass="15666">MTRTVETTDSELVNTDKYDLYKALSRTHGRYDNPETIIVNGRSVDVIALRVETAETTEIRHDTYHSGLSKQKEETTIIELANGVELTARSTADEPSDNIEAAEYNAEFEINDPDDRDAFNELRELGVDGERFKLPAWE</sequence>
<dbReference type="AlphaFoldDB" id="A0A256IJF2"/>
<protein>
    <submittedName>
        <fullName evidence="1">Uncharacterized protein</fullName>
    </submittedName>
</protein>
<evidence type="ECO:0000313" key="1">
    <source>
        <dbReference type="EMBL" id="OYR56670.1"/>
    </source>
</evidence>
<proteinExistence type="predicted"/>
<keyword evidence="2" id="KW-1185">Reference proteome</keyword>
<accession>A0A256IJF2</accession>
<gene>
    <name evidence="1" type="ORF">DJ70_08110</name>
</gene>
<name>A0A256IJF2_9EURY</name>
<evidence type="ECO:0000313" key="2">
    <source>
        <dbReference type="Proteomes" id="UP000216308"/>
    </source>
</evidence>
<organism evidence="1 2">
    <name type="scientific">Halorubrum halodurans</name>
    <dbReference type="NCBI Taxonomy" id="1383851"/>
    <lineage>
        <taxon>Archaea</taxon>
        <taxon>Methanobacteriati</taxon>
        <taxon>Methanobacteriota</taxon>
        <taxon>Stenosarchaea group</taxon>
        <taxon>Halobacteria</taxon>
        <taxon>Halobacteriales</taxon>
        <taxon>Haloferacaceae</taxon>
        <taxon>Halorubrum</taxon>
    </lineage>
</organism>
<dbReference type="RefSeq" id="WP_094531816.1">
    <property type="nucleotide sequence ID" value="NZ_NHPJ01000081.1"/>
</dbReference>
<dbReference type="EMBL" id="NHPJ01000081">
    <property type="protein sequence ID" value="OYR56670.1"/>
    <property type="molecule type" value="Genomic_DNA"/>
</dbReference>
<dbReference type="Proteomes" id="UP000216308">
    <property type="component" value="Unassembled WGS sequence"/>
</dbReference>
<reference evidence="1 2" key="1">
    <citation type="journal article" date="2014" name="Front. Microbiol.">
        <title>Population and genomic analysis of the genus Halorubrum.</title>
        <authorList>
            <person name="Fullmer M.S."/>
            <person name="Soucy S.M."/>
            <person name="Swithers K.S."/>
            <person name="Makkay A.M."/>
            <person name="Wheeler R."/>
            <person name="Ventosa A."/>
            <person name="Gogarten J.P."/>
            <person name="Papke R.T."/>
        </authorList>
    </citation>
    <scope>NUCLEOTIDE SEQUENCE [LARGE SCALE GENOMIC DNA]</scope>
    <source>
        <strain evidence="1 2">Cb34</strain>
    </source>
</reference>
<comment type="caution">
    <text evidence="1">The sequence shown here is derived from an EMBL/GenBank/DDBJ whole genome shotgun (WGS) entry which is preliminary data.</text>
</comment>